<accession>A0AAD7ZJ05</accession>
<comment type="caution">
    <text evidence="1">The sequence shown here is derived from an EMBL/GenBank/DDBJ whole genome shotgun (WGS) entry which is preliminary data.</text>
</comment>
<dbReference type="Proteomes" id="UP001233999">
    <property type="component" value="Unassembled WGS sequence"/>
</dbReference>
<proteinExistence type="predicted"/>
<dbReference type="EMBL" id="JASPKZ010007888">
    <property type="protein sequence ID" value="KAJ9581570.1"/>
    <property type="molecule type" value="Genomic_DNA"/>
</dbReference>
<organism evidence="1 2">
    <name type="scientific">Diploptera punctata</name>
    <name type="common">Pacific beetle cockroach</name>
    <dbReference type="NCBI Taxonomy" id="6984"/>
    <lineage>
        <taxon>Eukaryota</taxon>
        <taxon>Metazoa</taxon>
        <taxon>Ecdysozoa</taxon>
        <taxon>Arthropoda</taxon>
        <taxon>Hexapoda</taxon>
        <taxon>Insecta</taxon>
        <taxon>Pterygota</taxon>
        <taxon>Neoptera</taxon>
        <taxon>Polyneoptera</taxon>
        <taxon>Dictyoptera</taxon>
        <taxon>Blattodea</taxon>
        <taxon>Blaberoidea</taxon>
        <taxon>Blaberidae</taxon>
        <taxon>Diplopterinae</taxon>
        <taxon>Diploptera</taxon>
    </lineage>
</organism>
<dbReference type="AlphaFoldDB" id="A0AAD7ZJ05"/>
<name>A0AAD7ZJ05_DIPPU</name>
<reference evidence="1" key="2">
    <citation type="submission" date="2023-05" db="EMBL/GenBank/DDBJ databases">
        <authorList>
            <person name="Fouks B."/>
        </authorList>
    </citation>
    <scope>NUCLEOTIDE SEQUENCE</scope>
    <source>
        <strain evidence="1">Stay&amp;Tobe</strain>
        <tissue evidence="1">Testes</tissue>
    </source>
</reference>
<feature type="non-terminal residue" evidence="1">
    <location>
        <position position="1"/>
    </location>
</feature>
<gene>
    <name evidence="1" type="ORF">L9F63_023253</name>
</gene>
<protein>
    <submittedName>
        <fullName evidence="1">Uncharacterized protein</fullName>
    </submittedName>
</protein>
<keyword evidence="2" id="KW-1185">Reference proteome</keyword>
<reference evidence="1" key="1">
    <citation type="journal article" date="2023" name="IScience">
        <title>Live-bearing cockroach genome reveals convergent evolutionary mechanisms linked to viviparity in insects and beyond.</title>
        <authorList>
            <person name="Fouks B."/>
            <person name="Harrison M.C."/>
            <person name="Mikhailova A.A."/>
            <person name="Marchal E."/>
            <person name="English S."/>
            <person name="Carruthers M."/>
            <person name="Jennings E.C."/>
            <person name="Chiamaka E.L."/>
            <person name="Frigard R.A."/>
            <person name="Pippel M."/>
            <person name="Attardo G.M."/>
            <person name="Benoit J.B."/>
            <person name="Bornberg-Bauer E."/>
            <person name="Tobe S.S."/>
        </authorList>
    </citation>
    <scope>NUCLEOTIDE SEQUENCE</scope>
    <source>
        <strain evidence="1">Stay&amp;Tobe</strain>
    </source>
</reference>
<sequence length="53" mass="5882">TCNSPSPLTAPYNIDHINTATEGRTVLYQSTCMPCEILDTQFMTKSMAWPLMG</sequence>
<evidence type="ECO:0000313" key="1">
    <source>
        <dbReference type="EMBL" id="KAJ9581570.1"/>
    </source>
</evidence>
<feature type="non-terminal residue" evidence="1">
    <location>
        <position position="53"/>
    </location>
</feature>
<evidence type="ECO:0000313" key="2">
    <source>
        <dbReference type="Proteomes" id="UP001233999"/>
    </source>
</evidence>